<keyword evidence="5" id="KW-1185">Reference proteome</keyword>
<dbReference type="RefSeq" id="WP_229827204.1">
    <property type="nucleotide sequence ID" value="NZ_BMYT01000003.1"/>
</dbReference>
<dbReference type="PROSITE" id="PS51898">
    <property type="entry name" value="TYR_RECOMBINASE"/>
    <property type="match status" value="1"/>
</dbReference>
<dbReference type="SUPFAM" id="SSF47823">
    <property type="entry name" value="lambda integrase-like, N-terminal domain"/>
    <property type="match status" value="1"/>
</dbReference>
<name>A0ABQ2XEJ8_9BURK</name>
<dbReference type="InterPro" id="IPR002104">
    <property type="entry name" value="Integrase_catalytic"/>
</dbReference>
<sequence>MATKTAKIIQLIEPNKAPRIKLVKSIPAPPSSLVESYTAAAQSKATQRTYSADLRHFKQHGGTIPATPGMVAEYIAKFADSLAVATLQHRLIAIHRAHTDIGIVSPVMDKSVKRTMQGIRRTFGTAQRRVTALVKDDLLEIMVMVDQQSPLKAARDKALLLIGFAGAFRRSELVALQIEDVTTYDTGLEIMIRRSKTDQEGVGRTVFIPTAKGKTCPVKALKNWLELAKINEGALFRAVSRHDTKVNTKALTPQSVALIVKAAVRKVSGDDAASKVAGHSLRAGYCTEAATVGLQPYQIREQTGHKSDVTLARYIRPVAKRKIPSLL</sequence>
<dbReference type="SUPFAM" id="SSF56349">
    <property type="entry name" value="DNA breaking-rejoining enzymes"/>
    <property type="match status" value="1"/>
</dbReference>
<dbReference type="Proteomes" id="UP000620127">
    <property type="component" value="Unassembled WGS sequence"/>
</dbReference>
<dbReference type="CDD" id="cd00799">
    <property type="entry name" value="INT_Cre_C"/>
    <property type="match status" value="1"/>
</dbReference>
<dbReference type="PANTHER" id="PTHR34605:SF4">
    <property type="entry name" value="DNA ADENINE METHYLTRANSFERASE"/>
    <property type="match status" value="1"/>
</dbReference>
<organism evidence="4 5">
    <name type="scientific">Undibacterium macrobrachii</name>
    <dbReference type="NCBI Taxonomy" id="1119058"/>
    <lineage>
        <taxon>Bacteria</taxon>
        <taxon>Pseudomonadati</taxon>
        <taxon>Pseudomonadota</taxon>
        <taxon>Betaproteobacteria</taxon>
        <taxon>Burkholderiales</taxon>
        <taxon>Oxalobacteraceae</taxon>
        <taxon>Undibacterium</taxon>
    </lineage>
</organism>
<evidence type="ECO:0000313" key="4">
    <source>
        <dbReference type="EMBL" id="GGX13202.1"/>
    </source>
</evidence>
<gene>
    <name evidence="4" type="ORF">GCM10011282_19170</name>
</gene>
<dbReference type="Gene3D" id="1.10.150.130">
    <property type="match status" value="1"/>
</dbReference>
<dbReference type="InterPro" id="IPR052925">
    <property type="entry name" value="Phage_Integrase-like_Recomb"/>
</dbReference>
<dbReference type="InterPro" id="IPR013762">
    <property type="entry name" value="Integrase-like_cat_sf"/>
</dbReference>
<accession>A0ABQ2XEJ8</accession>
<dbReference type="InterPro" id="IPR010998">
    <property type="entry name" value="Integrase_recombinase_N"/>
</dbReference>
<feature type="domain" description="Tyr recombinase" evidence="3">
    <location>
        <begin position="128"/>
        <end position="327"/>
    </location>
</feature>
<keyword evidence="1" id="KW-0238">DNA-binding</keyword>
<dbReference type="Gene3D" id="1.10.443.10">
    <property type="entry name" value="Intergrase catalytic core"/>
    <property type="match status" value="1"/>
</dbReference>
<dbReference type="EMBL" id="BMYT01000003">
    <property type="protein sequence ID" value="GGX13202.1"/>
    <property type="molecule type" value="Genomic_DNA"/>
</dbReference>
<proteinExistence type="predicted"/>
<evidence type="ECO:0000259" key="3">
    <source>
        <dbReference type="PROSITE" id="PS51898"/>
    </source>
</evidence>
<protein>
    <submittedName>
        <fullName evidence="4">Integrase</fullName>
    </submittedName>
</protein>
<reference evidence="5" key="1">
    <citation type="journal article" date="2019" name="Int. J. Syst. Evol. Microbiol.">
        <title>The Global Catalogue of Microorganisms (GCM) 10K type strain sequencing project: providing services to taxonomists for standard genome sequencing and annotation.</title>
        <authorList>
            <consortium name="The Broad Institute Genomics Platform"/>
            <consortium name="The Broad Institute Genome Sequencing Center for Infectious Disease"/>
            <person name="Wu L."/>
            <person name="Ma J."/>
        </authorList>
    </citation>
    <scope>NUCLEOTIDE SEQUENCE [LARGE SCALE GENOMIC DNA]</scope>
    <source>
        <strain evidence="5">KCTC 23916</strain>
    </source>
</reference>
<keyword evidence="2" id="KW-0233">DNA recombination</keyword>
<dbReference type="PANTHER" id="PTHR34605">
    <property type="entry name" value="PHAGE_INTEGRASE DOMAIN-CONTAINING PROTEIN"/>
    <property type="match status" value="1"/>
</dbReference>
<dbReference type="Pfam" id="PF00589">
    <property type="entry name" value="Phage_integrase"/>
    <property type="match status" value="1"/>
</dbReference>
<comment type="caution">
    <text evidence="4">The sequence shown here is derived from an EMBL/GenBank/DDBJ whole genome shotgun (WGS) entry which is preliminary data.</text>
</comment>
<dbReference type="InterPro" id="IPR011010">
    <property type="entry name" value="DNA_brk_join_enz"/>
</dbReference>
<evidence type="ECO:0000313" key="5">
    <source>
        <dbReference type="Proteomes" id="UP000620127"/>
    </source>
</evidence>
<evidence type="ECO:0000256" key="1">
    <source>
        <dbReference type="ARBA" id="ARBA00023125"/>
    </source>
</evidence>
<evidence type="ECO:0000256" key="2">
    <source>
        <dbReference type="ARBA" id="ARBA00023172"/>
    </source>
</evidence>